<evidence type="ECO:0000313" key="1">
    <source>
        <dbReference type="EMBL" id="AFS78622.1"/>
    </source>
</evidence>
<dbReference type="AlphaFoldDB" id="K0B0M5"/>
<keyword evidence="2" id="KW-1185">Reference proteome</keyword>
<organism evidence="1 2">
    <name type="scientific">Gottschalkia acidurici (strain ATCC 7906 / DSM 604 / BCRC 14475 / CIP 104303 / KCTC 5404 / NCIMB 10678 / 9a)</name>
    <name type="common">Clostridium acidurici</name>
    <dbReference type="NCBI Taxonomy" id="1128398"/>
    <lineage>
        <taxon>Bacteria</taxon>
        <taxon>Bacillati</taxon>
        <taxon>Bacillota</taxon>
        <taxon>Tissierellia</taxon>
        <taxon>Tissierellales</taxon>
        <taxon>Gottschalkiaceae</taxon>
        <taxon>Gottschalkia</taxon>
    </lineage>
</organism>
<protein>
    <submittedName>
        <fullName evidence="1">Uncharacterized protein</fullName>
    </submittedName>
</protein>
<evidence type="ECO:0000313" key="2">
    <source>
        <dbReference type="Proteomes" id="UP000006094"/>
    </source>
</evidence>
<dbReference type="KEGG" id="cad:Curi_c16140"/>
<gene>
    <name evidence="1" type="ordered locus">Curi_c16140</name>
</gene>
<reference evidence="1 2" key="1">
    <citation type="journal article" date="2012" name="PLoS ONE">
        <title>The purine-utilizing bacterium Clostridium acidurici 9a: a genome-guided metabolic reconsideration.</title>
        <authorList>
            <person name="Hartwich K."/>
            <person name="Poehlein A."/>
            <person name="Daniel R."/>
        </authorList>
    </citation>
    <scope>NUCLEOTIDE SEQUENCE [LARGE SCALE GENOMIC DNA]</scope>
    <source>
        <strain evidence="2">ATCC 7906 / DSM 604 / BCRC 14475 / CIP 104303 / KCTC 5404 / NCIMB 10678 / 9a</strain>
    </source>
</reference>
<accession>K0B0M5</accession>
<name>K0B0M5_GOTA9</name>
<dbReference type="Proteomes" id="UP000006094">
    <property type="component" value="Chromosome"/>
</dbReference>
<dbReference type="STRING" id="1128398.Curi_c16140"/>
<dbReference type="EMBL" id="CP003326">
    <property type="protein sequence ID" value="AFS78622.1"/>
    <property type="molecule type" value="Genomic_DNA"/>
</dbReference>
<sequence>MYDRLSVNFKVKKEYLNLFEENINDLKESLQSKGYENVFIYINKHEEENILNLISYENSINYMLNVKV</sequence>
<proteinExistence type="predicted"/>
<dbReference type="HOGENOM" id="CLU_2786404_0_0_9"/>